<name>A0A5Q0TCK6_9VIBR</name>
<gene>
    <name evidence="1" type="ORF">GFB47_05205</name>
</gene>
<sequence>MKIKLDAIFKIEDKTNVEKLMAALVAQQAEFERQLIPNLDYIDPRAMNDNGITLQEVVHIQGNQYALQYRYDWFVFSPCTNLDETGTHQNKVTFSLKPAGEICFDLSALGNEASSF</sequence>
<reference evidence="1 2" key="1">
    <citation type="submission" date="2019-10" db="EMBL/GenBank/DDBJ databases">
        <title>Vibrio sp. nov., isolated from Coralline algae surface.</title>
        <authorList>
            <person name="Geng Y."/>
            <person name="Zhang X."/>
        </authorList>
    </citation>
    <scope>NUCLEOTIDE SEQUENCE [LARGE SCALE GENOMIC DNA]</scope>
    <source>
        <strain evidence="1 2">SM1977</strain>
    </source>
</reference>
<dbReference type="AlphaFoldDB" id="A0A5Q0TCK6"/>
<protein>
    <submittedName>
        <fullName evidence="1">Uncharacterized protein</fullName>
    </submittedName>
</protein>
<keyword evidence="2" id="KW-1185">Reference proteome</keyword>
<proteinExistence type="predicted"/>
<accession>A0A5Q0TCK6</accession>
<evidence type="ECO:0000313" key="1">
    <source>
        <dbReference type="EMBL" id="QGA64858.1"/>
    </source>
</evidence>
<evidence type="ECO:0000313" key="2">
    <source>
        <dbReference type="Proteomes" id="UP000348942"/>
    </source>
</evidence>
<organism evidence="1 2">
    <name type="scientific">Vibrio algicola</name>
    <dbReference type="NCBI Taxonomy" id="2662262"/>
    <lineage>
        <taxon>Bacteria</taxon>
        <taxon>Pseudomonadati</taxon>
        <taxon>Pseudomonadota</taxon>
        <taxon>Gammaproteobacteria</taxon>
        <taxon>Vibrionales</taxon>
        <taxon>Vibrionaceae</taxon>
        <taxon>Vibrio</taxon>
    </lineage>
</organism>
<dbReference type="EMBL" id="CP045699">
    <property type="protein sequence ID" value="QGA64858.1"/>
    <property type="molecule type" value="Genomic_DNA"/>
</dbReference>
<dbReference type="RefSeq" id="WP_153447008.1">
    <property type="nucleotide sequence ID" value="NZ_CP045699.1"/>
</dbReference>
<dbReference type="Proteomes" id="UP000348942">
    <property type="component" value="Chromosome 1"/>
</dbReference>